<comment type="similarity">
    <text evidence="1">Belongs to the NmrA-type oxidoreductase family. Isoflavone reductase subfamily.</text>
</comment>
<accession>A0A6A6XWW6</accession>
<dbReference type="Pfam" id="PF05368">
    <property type="entry name" value="NmrA"/>
    <property type="match status" value="1"/>
</dbReference>
<feature type="domain" description="NmrA-like" evidence="4">
    <location>
        <begin position="2"/>
        <end position="262"/>
    </location>
</feature>
<evidence type="ECO:0000259" key="4">
    <source>
        <dbReference type="Pfam" id="PF05368"/>
    </source>
</evidence>
<name>A0A6A6XWW6_9PLEO</name>
<organism evidence="5 6">
    <name type="scientific">Melanomma pulvis-pyrius CBS 109.77</name>
    <dbReference type="NCBI Taxonomy" id="1314802"/>
    <lineage>
        <taxon>Eukaryota</taxon>
        <taxon>Fungi</taxon>
        <taxon>Dikarya</taxon>
        <taxon>Ascomycota</taxon>
        <taxon>Pezizomycotina</taxon>
        <taxon>Dothideomycetes</taxon>
        <taxon>Pleosporomycetidae</taxon>
        <taxon>Pleosporales</taxon>
        <taxon>Melanommataceae</taxon>
        <taxon>Melanomma</taxon>
    </lineage>
</organism>
<proteinExistence type="inferred from homology"/>
<keyword evidence="6" id="KW-1185">Reference proteome</keyword>
<evidence type="ECO:0000256" key="1">
    <source>
        <dbReference type="ARBA" id="ARBA00005725"/>
    </source>
</evidence>
<dbReference type="InterPro" id="IPR036291">
    <property type="entry name" value="NAD(P)-bd_dom_sf"/>
</dbReference>
<evidence type="ECO:0000256" key="3">
    <source>
        <dbReference type="ARBA" id="ARBA00023002"/>
    </source>
</evidence>
<dbReference type="Gene3D" id="3.40.50.720">
    <property type="entry name" value="NAD(P)-binding Rossmann-like Domain"/>
    <property type="match status" value="1"/>
</dbReference>
<evidence type="ECO:0000313" key="6">
    <source>
        <dbReference type="Proteomes" id="UP000799757"/>
    </source>
</evidence>
<dbReference type="PANTHER" id="PTHR47706">
    <property type="entry name" value="NMRA-LIKE FAMILY PROTEIN"/>
    <property type="match status" value="1"/>
</dbReference>
<dbReference type="Proteomes" id="UP000799757">
    <property type="component" value="Unassembled WGS sequence"/>
</dbReference>
<dbReference type="SUPFAM" id="SSF51735">
    <property type="entry name" value="NAD(P)-binding Rossmann-fold domains"/>
    <property type="match status" value="1"/>
</dbReference>
<protein>
    <submittedName>
        <fullName evidence="5">NAD(P)-binding protein</fullName>
    </submittedName>
</protein>
<evidence type="ECO:0000313" key="5">
    <source>
        <dbReference type="EMBL" id="KAF2801041.1"/>
    </source>
</evidence>
<dbReference type="GO" id="GO:0016491">
    <property type="term" value="F:oxidoreductase activity"/>
    <property type="evidence" value="ECO:0007669"/>
    <property type="project" value="UniProtKB-KW"/>
</dbReference>
<gene>
    <name evidence="5" type="ORF">K505DRAFT_369782</name>
</gene>
<evidence type="ECO:0000256" key="2">
    <source>
        <dbReference type="ARBA" id="ARBA00022857"/>
    </source>
</evidence>
<keyword evidence="3" id="KW-0560">Oxidoreductase</keyword>
<dbReference type="Gene3D" id="3.90.25.10">
    <property type="entry name" value="UDP-galactose 4-epimerase, domain 1"/>
    <property type="match status" value="1"/>
</dbReference>
<dbReference type="InterPro" id="IPR051609">
    <property type="entry name" value="NmrA/Isoflavone_reductase-like"/>
</dbReference>
<sequence length="312" mass="34716">MSSIVAVAGGSGGLGRAIVEALKTSKYETVILGRSANPKLEAELGVRILAADYTSPDALVALLEEHKIDTVISVVNSVMDITPELNLIHAADRSKVTRRFIPNMWSAFEYKAKHFASPITPLRIKVQETLKETGLEWTAIYIGLFLDYYAPGLPSYVYKFPMVVDTLNNAAGIPGTGERPVHFTHTSDVGKFAVAMLGLDKWEQKYFLAGDKKSWNELVEIAEQVKGVKFDVTYDSIERMATGQITELPVHKQAYEMRALTKEMVLGLFSLLGTWYEQGMWDFGDATFLNDIFPEIKTLGLKEALERNFPAK</sequence>
<reference evidence="5" key="1">
    <citation type="journal article" date="2020" name="Stud. Mycol.">
        <title>101 Dothideomycetes genomes: a test case for predicting lifestyles and emergence of pathogens.</title>
        <authorList>
            <person name="Haridas S."/>
            <person name="Albert R."/>
            <person name="Binder M."/>
            <person name="Bloem J."/>
            <person name="Labutti K."/>
            <person name="Salamov A."/>
            <person name="Andreopoulos B."/>
            <person name="Baker S."/>
            <person name="Barry K."/>
            <person name="Bills G."/>
            <person name="Bluhm B."/>
            <person name="Cannon C."/>
            <person name="Castanera R."/>
            <person name="Culley D."/>
            <person name="Daum C."/>
            <person name="Ezra D."/>
            <person name="Gonzalez J."/>
            <person name="Henrissat B."/>
            <person name="Kuo A."/>
            <person name="Liang C."/>
            <person name="Lipzen A."/>
            <person name="Lutzoni F."/>
            <person name="Magnuson J."/>
            <person name="Mondo S."/>
            <person name="Nolan M."/>
            <person name="Ohm R."/>
            <person name="Pangilinan J."/>
            <person name="Park H.-J."/>
            <person name="Ramirez L."/>
            <person name="Alfaro M."/>
            <person name="Sun H."/>
            <person name="Tritt A."/>
            <person name="Yoshinaga Y."/>
            <person name="Zwiers L.-H."/>
            <person name="Turgeon B."/>
            <person name="Goodwin S."/>
            <person name="Spatafora J."/>
            <person name="Crous P."/>
            <person name="Grigoriev I."/>
        </authorList>
    </citation>
    <scope>NUCLEOTIDE SEQUENCE</scope>
    <source>
        <strain evidence="5">CBS 109.77</strain>
    </source>
</reference>
<dbReference type="PANTHER" id="PTHR47706:SF4">
    <property type="entry name" value="NMRA-LIKE DOMAIN-CONTAINING PROTEIN"/>
    <property type="match status" value="1"/>
</dbReference>
<dbReference type="EMBL" id="MU001739">
    <property type="protein sequence ID" value="KAF2801041.1"/>
    <property type="molecule type" value="Genomic_DNA"/>
</dbReference>
<dbReference type="AlphaFoldDB" id="A0A6A6XWW6"/>
<dbReference type="InterPro" id="IPR008030">
    <property type="entry name" value="NmrA-like"/>
</dbReference>
<keyword evidence="2" id="KW-0521">NADP</keyword>
<dbReference type="OrthoDB" id="10000533at2759"/>